<feature type="transmembrane region" description="Helical" evidence="1">
    <location>
        <begin position="190"/>
        <end position="212"/>
    </location>
</feature>
<feature type="transmembrane region" description="Helical" evidence="1">
    <location>
        <begin position="136"/>
        <end position="152"/>
    </location>
</feature>
<feature type="transmembrane region" description="Helical" evidence="1">
    <location>
        <begin position="59"/>
        <end position="77"/>
    </location>
</feature>
<dbReference type="AlphaFoldDB" id="A2E7Y5"/>
<organism evidence="2 3">
    <name type="scientific">Trichomonas vaginalis (strain ATCC PRA-98 / G3)</name>
    <dbReference type="NCBI Taxonomy" id="412133"/>
    <lineage>
        <taxon>Eukaryota</taxon>
        <taxon>Metamonada</taxon>
        <taxon>Parabasalia</taxon>
        <taxon>Trichomonadida</taxon>
        <taxon>Trichomonadidae</taxon>
        <taxon>Trichomonas</taxon>
    </lineage>
</organism>
<dbReference type="EMBL" id="DS113323">
    <property type="protein sequence ID" value="EAY11211.1"/>
    <property type="molecule type" value="Genomic_DNA"/>
</dbReference>
<feature type="transmembrane region" description="Helical" evidence="1">
    <location>
        <begin position="219"/>
        <end position="238"/>
    </location>
</feature>
<dbReference type="RefSeq" id="XP_001323434.1">
    <property type="nucleotide sequence ID" value="XM_001323399.1"/>
</dbReference>
<name>A2E7Y5_TRIV3</name>
<dbReference type="VEuPathDB" id="TrichDB:TVAGG3_0213640"/>
<evidence type="ECO:0000313" key="2">
    <source>
        <dbReference type="EMBL" id="EAY11211.1"/>
    </source>
</evidence>
<keyword evidence="3" id="KW-1185">Reference proteome</keyword>
<gene>
    <name evidence="2" type="ORF">TVAG_127170</name>
</gene>
<evidence type="ECO:0000313" key="3">
    <source>
        <dbReference type="Proteomes" id="UP000001542"/>
    </source>
</evidence>
<sequence>MILKFLKTFIRTTFIYIVTMFSPYYLLTFFELVIFAFTFSDKTKFNDFYDFLLELHTQMTPIIVLFFLLFPFLQNIFKFRVVPKTGYRKQKFNVPNRAIALICLVSIYSFKKYMYFSIGLSICGTIVYYFDEQSDLPEIAFTFALELLMFFLSKILQNYFRIAFLVPSIVLSLAFLFIKRFQLLLTPNDFTEFIVTLFQQFGVLLFEIVVSYGPRRHGITGFLALFLHYAIYVASFYVKSSIHYPAQTKKE</sequence>
<dbReference type="VEuPathDB" id="TrichDB:TVAG_127170"/>
<dbReference type="KEGG" id="tva:4769163"/>
<accession>A2E7Y5</accession>
<dbReference type="InParanoid" id="A2E7Y5"/>
<dbReference type="Proteomes" id="UP000001542">
    <property type="component" value="Unassembled WGS sequence"/>
</dbReference>
<evidence type="ECO:0000256" key="1">
    <source>
        <dbReference type="SAM" id="Phobius"/>
    </source>
</evidence>
<feature type="transmembrane region" description="Helical" evidence="1">
    <location>
        <begin position="159"/>
        <end position="178"/>
    </location>
</feature>
<reference evidence="2" key="2">
    <citation type="journal article" date="2007" name="Science">
        <title>Draft genome sequence of the sexually transmitted pathogen Trichomonas vaginalis.</title>
        <authorList>
            <person name="Carlton J.M."/>
            <person name="Hirt R.P."/>
            <person name="Silva J.C."/>
            <person name="Delcher A.L."/>
            <person name="Schatz M."/>
            <person name="Zhao Q."/>
            <person name="Wortman J.R."/>
            <person name="Bidwell S.L."/>
            <person name="Alsmark U.C.M."/>
            <person name="Besteiro S."/>
            <person name="Sicheritz-Ponten T."/>
            <person name="Noel C.J."/>
            <person name="Dacks J.B."/>
            <person name="Foster P.G."/>
            <person name="Simillion C."/>
            <person name="Van de Peer Y."/>
            <person name="Miranda-Saavedra D."/>
            <person name="Barton G.J."/>
            <person name="Westrop G.D."/>
            <person name="Mueller S."/>
            <person name="Dessi D."/>
            <person name="Fiori P.L."/>
            <person name="Ren Q."/>
            <person name="Paulsen I."/>
            <person name="Zhang H."/>
            <person name="Bastida-Corcuera F.D."/>
            <person name="Simoes-Barbosa A."/>
            <person name="Brown M.T."/>
            <person name="Hayes R.D."/>
            <person name="Mukherjee M."/>
            <person name="Okumura C.Y."/>
            <person name="Schneider R."/>
            <person name="Smith A.J."/>
            <person name="Vanacova S."/>
            <person name="Villalvazo M."/>
            <person name="Haas B.J."/>
            <person name="Pertea M."/>
            <person name="Feldblyum T.V."/>
            <person name="Utterback T.R."/>
            <person name="Shu C.L."/>
            <person name="Osoegawa K."/>
            <person name="de Jong P.J."/>
            <person name="Hrdy I."/>
            <person name="Horvathova L."/>
            <person name="Zubacova Z."/>
            <person name="Dolezal P."/>
            <person name="Malik S.B."/>
            <person name="Logsdon J.M. Jr."/>
            <person name="Henze K."/>
            <person name="Gupta A."/>
            <person name="Wang C.C."/>
            <person name="Dunne R.L."/>
            <person name="Upcroft J.A."/>
            <person name="Upcroft P."/>
            <person name="White O."/>
            <person name="Salzberg S.L."/>
            <person name="Tang P."/>
            <person name="Chiu C.-H."/>
            <person name="Lee Y.-S."/>
            <person name="Embley T.M."/>
            <person name="Coombs G.H."/>
            <person name="Mottram J.C."/>
            <person name="Tachezy J."/>
            <person name="Fraser-Liggett C.M."/>
            <person name="Johnson P.J."/>
        </authorList>
    </citation>
    <scope>NUCLEOTIDE SEQUENCE [LARGE SCALE GENOMIC DNA]</scope>
    <source>
        <strain evidence="2">G3</strain>
    </source>
</reference>
<keyword evidence="1" id="KW-0812">Transmembrane</keyword>
<keyword evidence="1" id="KW-0472">Membrane</keyword>
<feature type="transmembrane region" description="Helical" evidence="1">
    <location>
        <begin position="98"/>
        <end position="130"/>
    </location>
</feature>
<feature type="transmembrane region" description="Helical" evidence="1">
    <location>
        <begin position="12"/>
        <end position="39"/>
    </location>
</feature>
<protein>
    <submittedName>
        <fullName evidence="2">Uncharacterized protein</fullName>
    </submittedName>
</protein>
<keyword evidence="1" id="KW-1133">Transmembrane helix</keyword>
<reference evidence="2" key="1">
    <citation type="submission" date="2006-10" db="EMBL/GenBank/DDBJ databases">
        <authorList>
            <person name="Amadeo P."/>
            <person name="Zhao Q."/>
            <person name="Wortman J."/>
            <person name="Fraser-Liggett C."/>
            <person name="Carlton J."/>
        </authorList>
    </citation>
    <scope>NUCLEOTIDE SEQUENCE</scope>
    <source>
        <strain evidence="2">G3</strain>
    </source>
</reference>
<proteinExistence type="predicted"/>